<proteinExistence type="predicted"/>
<accession>A0A2T2NRK1</accession>
<keyword evidence="1" id="KW-1133">Transmembrane helix</keyword>
<name>A0A2T2NRK1_CORCC</name>
<dbReference type="AlphaFoldDB" id="A0A2T2NRK1"/>
<feature type="transmembrane region" description="Helical" evidence="1">
    <location>
        <begin position="32"/>
        <end position="51"/>
    </location>
</feature>
<organism evidence="2 3">
    <name type="scientific">Corynespora cassiicola Philippines</name>
    <dbReference type="NCBI Taxonomy" id="1448308"/>
    <lineage>
        <taxon>Eukaryota</taxon>
        <taxon>Fungi</taxon>
        <taxon>Dikarya</taxon>
        <taxon>Ascomycota</taxon>
        <taxon>Pezizomycotina</taxon>
        <taxon>Dothideomycetes</taxon>
        <taxon>Pleosporomycetidae</taxon>
        <taxon>Pleosporales</taxon>
        <taxon>Corynesporascaceae</taxon>
        <taxon>Corynespora</taxon>
    </lineage>
</organism>
<evidence type="ECO:0000313" key="2">
    <source>
        <dbReference type="EMBL" id="PSN67718.1"/>
    </source>
</evidence>
<evidence type="ECO:0000313" key="3">
    <source>
        <dbReference type="Proteomes" id="UP000240883"/>
    </source>
</evidence>
<dbReference type="EMBL" id="KZ678134">
    <property type="protein sequence ID" value="PSN67718.1"/>
    <property type="molecule type" value="Genomic_DNA"/>
</dbReference>
<sequence length="141" mass="15669">MSVDGVKPCTNMLKVLIELYCRRKPIPQPLDLILAIIAVLPAIEFCVHGVVNKMAMGLCTAIPQSAFFSSFVLHSRSRADSSALPHWAEILDGVAQIRKAYPQARLRLSGSPCGRIHPEERARERFLDVVSACPRRVAKYN</sequence>
<keyword evidence="3" id="KW-1185">Reference proteome</keyword>
<dbReference type="Proteomes" id="UP000240883">
    <property type="component" value="Unassembled WGS sequence"/>
</dbReference>
<keyword evidence="1" id="KW-0472">Membrane</keyword>
<reference evidence="2 3" key="1">
    <citation type="journal article" date="2018" name="Front. Microbiol.">
        <title>Genome-Wide Analysis of Corynespora cassiicola Leaf Fall Disease Putative Effectors.</title>
        <authorList>
            <person name="Lopez D."/>
            <person name="Ribeiro S."/>
            <person name="Label P."/>
            <person name="Fumanal B."/>
            <person name="Venisse J.S."/>
            <person name="Kohler A."/>
            <person name="de Oliveira R.R."/>
            <person name="Labutti K."/>
            <person name="Lipzen A."/>
            <person name="Lail K."/>
            <person name="Bauer D."/>
            <person name="Ohm R.A."/>
            <person name="Barry K.W."/>
            <person name="Spatafora J."/>
            <person name="Grigoriev I.V."/>
            <person name="Martin F.M."/>
            <person name="Pujade-Renaud V."/>
        </authorList>
    </citation>
    <scope>NUCLEOTIDE SEQUENCE [LARGE SCALE GENOMIC DNA]</scope>
    <source>
        <strain evidence="2 3">Philippines</strain>
    </source>
</reference>
<gene>
    <name evidence="2" type="ORF">BS50DRAFT_347775</name>
</gene>
<protein>
    <submittedName>
        <fullName evidence="2">Uncharacterized protein</fullName>
    </submittedName>
</protein>
<keyword evidence="1" id="KW-0812">Transmembrane</keyword>
<evidence type="ECO:0000256" key="1">
    <source>
        <dbReference type="SAM" id="Phobius"/>
    </source>
</evidence>